<dbReference type="PANTHER" id="PTHR30204">
    <property type="entry name" value="REDOX-CYCLING DRUG-SENSING TRANSCRIPTIONAL ACTIVATOR SOXR"/>
    <property type="match status" value="1"/>
</dbReference>
<dbReference type="SMART" id="SM00422">
    <property type="entry name" value="HTH_MERR"/>
    <property type="match status" value="1"/>
</dbReference>
<dbReference type="SUPFAM" id="SSF46955">
    <property type="entry name" value="Putative DNA-binding domain"/>
    <property type="match status" value="1"/>
</dbReference>
<dbReference type="CDD" id="cd04788">
    <property type="entry name" value="HTH_NolA-AlbR"/>
    <property type="match status" value="1"/>
</dbReference>
<dbReference type="PROSITE" id="PS50937">
    <property type="entry name" value="HTH_MERR_2"/>
    <property type="match status" value="1"/>
</dbReference>
<dbReference type="RefSeq" id="WP_206089826.1">
    <property type="nucleotide sequence ID" value="NZ_CP065053.1"/>
</dbReference>
<dbReference type="EMBL" id="CP065053">
    <property type="protein sequence ID" value="QPI50283.1"/>
    <property type="molecule type" value="Genomic_DNA"/>
</dbReference>
<dbReference type="Pfam" id="PF13411">
    <property type="entry name" value="MerR_1"/>
    <property type="match status" value="1"/>
</dbReference>
<keyword evidence="1" id="KW-0238">DNA-binding</keyword>
<evidence type="ECO:0000256" key="1">
    <source>
        <dbReference type="ARBA" id="ARBA00023125"/>
    </source>
</evidence>
<feature type="domain" description="HTH merR-type" evidence="2">
    <location>
        <begin position="1"/>
        <end position="71"/>
    </location>
</feature>
<dbReference type="PANTHER" id="PTHR30204:SF90">
    <property type="entry name" value="HTH-TYPE TRANSCRIPTIONAL ACTIVATOR MTA"/>
    <property type="match status" value="1"/>
</dbReference>
<dbReference type="Pfam" id="PF07739">
    <property type="entry name" value="TipAS"/>
    <property type="match status" value="1"/>
</dbReference>
<dbReference type="Gene3D" id="1.10.1660.10">
    <property type="match status" value="1"/>
</dbReference>
<gene>
    <name evidence="3" type="ORF">IV454_01180</name>
</gene>
<dbReference type="InterPro" id="IPR000551">
    <property type="entry name" value="MerR-type_HTH_dom"/>
</dbReference>
<dbReference type="InterPro" id="IPR047057">
    <property type="entry name" value="MerR_fam"/>
</dbReference>
<dbReference type="InterPro" id="IPR009061">
    <property type="entry name" value="DNA-bd_dom_put_sf"/>
</dbReference>
<evidence type="ECO:0000313" key="3">
    <source>
        <dbReference type="EMBL" id="QPI50283.1"/>
    </source>
</evidence>
<dbReference type="InterPro" id="IPR012925">
    <property type="entry name" value="TipAS_dom"/>
</dbReference>
<organism evidence="3 4">
    <name type="scientific">Massilia antarctica</name>
    <dbReference type="NCBI Taxonomy" id="2765360"/>
    <lineage>
        <taxon>Bacteria</taxon>
        <taxon>Pseudomonadati</taxon>
        <taxon>Pseudomonadota</taxon>
        <taxon>Betaproteobacteria</taxon>
        <taxon>Burkholderiales</taxon>
        <taxon>Oxalobacteraceae</taxon>
        <taxon>Telluria group</taxon>
        <taxon>Massilia</taxon>
    </lineage>
</organism>
<evidence type="ECO:0000313" key="4">
    <source>
        <dbReference type="Proteomes" id="UP000662888"/>
    </source>
</evidence>
<name>A0AA49A896_9BURK</name>
<dbReference type="Proteomes" id="UP000662888">
    <property type="component" value="Chromosome"/>
</dbReference>
<evidence type="ECO:0000259" key="2">
    <source>
        <dbReference type="PROSITE" id="PS50937"/>
    </source>
</evidence>
<protein>
    <submittedName>
        <fullName evidence="3">MerR family transcriptional regulator</fullName>
    </submittedName>
</protein>
<dbReference type="PRINTS" id="PR00040">
    <property type="entry name" value="HTHMERR"/>
</dbReference>
<sequence length="342" mass="38393">MRLKIGELAKRSGLTVRALHHYDSIGLLSPSARSDAGYRLYDRDDIARLHQVQALRRFGVSLADIGTFLANPGSSLSTIVEQQIAALTRQIDQAGILRAQLTTLHRELDAGVEPDLAAWLTTLELMTMYDTYFSEEELKQLPFFAGDTACIAEWDAMVARFKRMIAAGTPPTALEAQTLSQEWMLKMERDTNGDPDVMVRILAMQAHEPAMRAQNGVTPDVEAYLKEAFTQSRLAMFKKYLSPEEFAYMDAHYRIRMDEWPALIARVRKAIAAGAAPDDPQVRQLMREWIDLSQSFAGDDPATHAKIRVAYEKEPLLMIGSWITDEMKAYIGQAMAALHQNS</sequence>
<accession>A0AA49A896</accession>
<reference evidence="3 4" key="1">
    <citation type="submission" date="2020-11" db="EMBL/GenBank/DDBJ databases">
        <authorList>
            <person name="Sun Q."/>
        </authorList>
    </citation>
    <scope>NUCLEOTIDE SEQUENCE [LARGE SCALE GENOMIC DNA]</scope>
    <source>
        <strain evidence="3 4">P8398</strain>
    </source>
</reference>
<dbReference type="PROSITE" id="PS00552">
    <property type="entry name" value="HTH_MERR_1"/>
    <property type="match status" value="1"/>
</dbReference>
<keyword evidence="4" id="KW-1185">Reference proteome</keyword>
<proteinExistence type="predicted"/>